<keyword evidence="1" id="KW-1133">Transmembrane helix</keyword>
<organism evidence="2 3">
    <name type="scientific">Blastopirellula marina</name>
    <dbReference type="NCBI Taxonomy" id="124"/>
    <lineage>
        <taxon>Bacteria</taxon>
        <taxon>Pseudomonadati</taxon>
        <taxon>Planctomycetota</taxon>
        <taxon>Planctomycetia</taxon>
        <taxon>Pirellulales</taxon>
        <taxon>Pirellulaceae</taxon>
        <taxon>Blastopirellula</taxon>
    </lineage>
</organism>
<evidence type="ECO:0000256" key="1">
    <source>
        <dbReference type="SAM" id="Phobius"/>
    </source>
</evidence>
<accession>A0A2S8GDZ8</accession>
<sequence length="252" mass="28611">MQVNLEYNAQATPSIANLSRIHLIDLAGLITWVAILCAVVKPWIVSLSISHQLTLVGYIVVQILVFLVSVVFAQRRRKVVLSQGETWFGSSENGRGAGWVWRLLKGMATLSCSILGMSITTGYLATLLPIIWILYVVSLLVPWRSGKSFVRLRLGNVPGAVEFFERGVVLRSLCFVPWQRTKLKPWRGEPNRLVVVVLLPKNSKEERVYDVNVSKTLWCRLRDEGRLLDYEETHQAHHVYEPARTWSLDCCP</sequence>
<feature type="transmembrane region" description="Helical" evidence="1">
    <location>
        <begin position="55"/>
        <end position="73"/>
    </location>
</feature>
<gene>
    <name evidence="2" type="ORF">C5Y98_00605</name>
</gene>
<dbReference type="Proteomes" id="UP000239388">
    <property type="component" value="Unassembled WGS sequence"/>
</dbReference>
<keyword evidence="1" id="KW-0472">Membrane</keyword>
<feature type="transmembrane region" description="Helical" evidence="1">
    <location>
        <begin position="21"/>
        <end position="43"/>
    </location>
</feature>
<evidence type="ECO:0000313" key="2">
    <source>
        <dbReference type="EMBL" id="PQO42687.1"/>
    </source>
</evidence>
<dbReference type="AlphaFoldDB" id="A0A2S8GDZ8"/>
<dbReference type="EMBL" id="PUIB01000002">
    <property type="protein sequence ID" value="PQO42687.1"/>
    <property type="molecule type" value="Genomic_DNA"/>
</dbReference>
<name>A0A2S8GDZ8_9BACT</name>
<comment type="caution">
    <text evidence="2">The sequence shown here is derived from an EMBL/GenBank/DDBJ whole genome shotgun (WGS) entry which is preliminary data.</text>
</comment>
<dbReference type="RefSeq" id="WP_105350567.1">
    <property type="nucleotide sequence ID" value="NZ_PUIB01000002.1"/>
</dbReference>
<protein>
    <submittedName>
        <fullName evidence="2">Uncharacterized protein</fullName>
    </submittedName>
</protein>
<proteinExistence type="predicted"/>
<evidence type="ECO:0000313" key="3">
    <source>
        <dbReference type="Proteomes" id="UP000239388"/>
    </source>
</evidence>
<keyword evidence="1" id="KW-0812">Transmembrane</keyword>
<reference evidence="2 3" key="1">
    <citation type="submission" date="2018-02" db="EMBL/GenBank/DDBJ databases">
        <title>Comparative genomes isolates from brazilian mangrove.</title>
        <authorList>
            <person name="Araujo J.E."/>
            <person name="Taketani R.G."/>
            <person name="Silva M.C.P."/>
            <person name="Loureco M.V."/>
            <person name="Andreote F.D."/>
        </authorList>
    </citation>
    <scope>NUCLEOTIDE SEQUENCE [LARGE SCALE GENOMIC DNA]</scope>
    <source>
        <strain evidence="2 3">NAP PRIS-MGV</strain>
    </source>
</reference>
<feature type="transmembrane region" description="Helical" evidence="1">
    <location>
        <begin position="123"/>
        <end position="143"/>
    </location>
</feature>